<evidence type="ECO:0000313" key="1">
    <source>
        <dbReference type="EMBL" id="ADU04066.1"/>
    </source>
</evidence>
<proteinExistence type="predicted"/>
<dbReference type="EMBL" id="HQ009801">
    <property type="protein sequence ID" value="ADU04066.1"/>
    <property type="molecule type" value="Genomic_DNA"/>
</dbReference>
<name>E7D240_9ALPH</name>
<sequence>MHERLNCLNDGTNLYAKLVFLPVSTPGGGRYPRPLNWANIFTIGHEKSTDLACRITSQAPRSKYSETYNFAFFFFIFINRYTRSHVRLYDVG</sequence>
<organism evidence="1">
    <name type="scientific">anatid alphaherpesvirus 1</name>
    <dbReference type="NCBI Taxonomy" id="104388"/>
    <lineage>
        <taxon>Viruses</taxon>
        <taxon>Duplodnaviria</taxon>
        <taxon>Heunggongvirae</taxon>
        <taxon>Peploviricota</taxon>
        <taxon>Herviviricetes</taxon>
        <taxon>Herpesvirales</taxon>
        <taxon>Orthoherpesviridae</taxon>
        <taxon>Alphaherpesvirinae</taxon>
        <taxon>Mardivirus</taxon>
        <taxon>Mardivirus anatidalpha1</taxon>
    </lineage>
</organism>
<dbReference type="EMBL" id="HQ009801">
    <property type="protein sequence ID" value="ADU04082.1"/>
    <property type="molecule type" value="Genomic_DNA"/>
</dbReference>
<protein>
    <submittedName>
        <fullName evidence="1">S1</fullName>
    </submittedName>
</protein>
<reference evidence="1" key="1">
    <citation type="journal article" date="2011" name="Virol. J.">
        <title>Different linkages in the long and short regions of the genomes of duck enteritis virus Clone-03 and VAC Strains.</title>
        <authorList>
            <person name="Liu X."/>
            <person name="Han Z."/>
            <person name="Shao Y."/>
            <person name="Li Y."/>
            <person name="Li H."/>
            <person name="Kong X."/>
            <person name="Liu S."/>
        </authorList>
    </citation>
    <scope>NUCLEOTIDE SEQUENCE</scope>
    <source>
        <strain evidence="1">DEV clone-03</strain>
    </source>
</reference>
<accession>E7D240</accession>